<dbReference type="RefSeq" id="WP_213499380.1">
    <property type="nucleotide sequence ID" value="NZ_CP074694.1"/>
</dbReference>
<evidence type="ECO:0000313" key="1">
    <source>
        <dbReference type="EMBL" id="QVL34410.1"/>
    </source>
</evidence>
<dbReference type="KEGG" id="tsph:KIH39_11030"/>
<proteinExistence type="predicted"/>
<organism evidence="1 2">
    <name type="scientific">Telmatocola sphagniphila</name>
    <dbReference type="NCBI Taxonomy" id="1123043"/>
    <lineage>
        <taxon>Bacteria</taxon>
        <taxon>Pseudomonadati</taxon>
        <taxon>Planctomycetota</taxon>
        <taxon>Planctomycetia</taxon>
        <taxon>Gemmatales</taxon>
        <taxon>Gemmataceae</taxon>
    </lineage>
</organism>
<protein>
    <submittedName>
        <fullName evidence="1">Uncharacterized protein</fullName>
    </submittedName>
</protein>
<dbReference type="Proteomes" id="UP000676194">
    <property type="component" value="Chromosome"/>
</dbReference>
<keyword evidence="2" id="KW-1185">Reference proteome</keyword>
<gene>
    <name evidence="1" type="ORF">KIH39_11030</name>
</gene>
<accession>A0A8E6B921</accession>
<reference evidence="1" key="1">
    <citation type="submission" date="2021-05" db="EMBL/GenBank/DDBJ databases">
        <title>Complete genome sequence of the cellulolytic planctomycete Telmatocola sphagniphila SP2T and characterization of the first cellulase from planctomycetes.</title>
        <authorList>
            <person name="Rakitin A.L."/>
            <person name="Beletsky A.V."/>
            <person name="Naumoff D.G."/>
            <person name="Kulichevskaya I.S."/>
            <person name="Mardanov A.V."/>
            <person name="Ravin N.V."/>
            <person name="Dedysh S.N."/>
        </authorList>
    </citation>
    <scope>NUCLEOTIDE SEQUENCE</scope>
    <source>
        <strain evidence="1">SP2T</strain>
    </source>
</reference>
<dbReference type="EMBL" id="CP074694">
    <property type="protein sequence ID" value="QVL34410.1"/>
    <property type="molecule type" value="Genomic_DNA"/>
</dbReference>
<dbReference type="AlphaFoldDB" id="A0A8E6B921"/>
<name>A0A8E6B921_9BACT</name>
<dbReference type="PROSITE" id="PS51257">
    <property type="entry name" value="PROKAR_LIPOPROTEIN"/>
    <property type="match status" value="1"/>
</dbReference>
<evidence type="ECO:0000313" key="2">
    <source>
        <dbReference type="Proteomes" id="UP000676194"/>
    </source>
</evidence>
<sequence length="202" mass="22891">MTSNYRWKWCLAGFVAVGCASGPPVDRSQPATVAVLEQDFENPILISPGIGDPITYADIFERVLSVVGDYFEIAYPNRYDGRIVTLPKLAPGYEQFWKPGSPNIRERLLDTIQTMRYRCTVQIRAAQAGGYYVQVTVLKELKDDPQPALPYAGRASFQESPTIERQFEVVDPNAVSTGERWIPKGRDYALEREILRKIQRCQ</sequence>